<dbReference type="SUPFAM" id="SSF110849">
    <property type="entry name" value="ParB/Sulfiredoxin"/>
    <property type="match status" value="1"/>
</dbReference>
<evidence type="ECO:0000313" key="2">
    <source>
        <dbReference type="EMBL" id="SMC14110.1"/>
    </source>
</evidence>
<reference evidence="2 4" key="1">
    <citation type="submission" date="2017-03" db="EMBL/GenBank/DDBJ databases">
        <authorList>
            <person name="Afonso C.L."/>
            <person name="Miller P.J."/>
            <person name="Scott M.A."/>
            <person name="Spackman E."/>
            <person name="Goraichik I."/>
            <person name="Dimitrov K.M."/>
            <person name="Suarez D.L."/>
            <person name="Swayne D.E."/>
        </authorList>
    </citation>
    <scope>NUCLEOTIDE SEQUENCE [LARGE SCALE GENOMIC DNA]</scope>
    <source>
        <strain evidence="2 4">CECT 7745</strain>
    </source>
</reference>
<name>A0A1X7BX95_9RHOB</name>
<dbReference type="RefSeq" id="WP_244900081.1">
    <property type="nucleotide sequence ID" value="NZ_FWXB01000020.1"/>
</dbReference>
<dbReference type="EMBL" id="FWXB01000020">
    <property type="protein sequence ID" value="SMC14110.1"/>
    <property type="molecule type" value="Genomic_DNA"/>
</dbReference>
<sequence length="95" mass="10951">MLLLVPRTCYDFAMLQKRTFPIAEIYVPVKRKKTLDKAKVEQIAESIIEVGQTTPIRLRADKNRFVLLEGLHRLEALRALGEDSVEGYLVKARMH</sequence>
<evidence type="ECO:0000259" key="1">
    <source>
        <dbReference type="Pfam" id="PF02195"/>
    </source>
</evidence>
<keyword evidence="4" id="KW-1185">Reference proteome</keyword>
<organism evidence="2 4">
    <name type="scientific">Roseovarius aestuarii</name>
    <dbReference type="NCBI Taxonomy" id="475083"/>
    <lineage>
        <taxon>Bacteria</taxon>
        <taxon>Pseudomonadati</taxon>
        <taxon>Pseudomonadota</taxon>
        <taxon>Alphaproteobacteria</taxon>
        <taxon>Rhodobacterales</taxon>
        <taxon>Roseobacteraceae</taxon>
        <taxon>Roseovarius</taxon>
    </lineage>
</organism>
<dbReference type="AlphaFoldDB" id="A0A1X7BX95"/>
<dbReference type="EMBL" id="FWXB01000025">
    <property type="protein sequence ID" value="SMC14401.1"/>
    <property type="molecule type" value="Genomic_DNA"/>
</dbReference>
<evidence type="ECO:0000313" key="4">
    <source>
        <dbReference type="Proteomes" id="UP000193224"/>
    </source>
</evidence>
<dbReference type="Pfam" id="PF02195">
    <property type="entry name" value="ParB_N"/>
    <property type="match status" value="1"/>
</dbReference>
<feature type="domain" description="ParB-like N-terminal" evidence="1">
    <location>
        <begin position="19"/>
        <end position="88"/>
    </location>
</feature>
<dbReference type="InterPro" id="IPR003115">
    <property type="entry name" value="ParB_N"/>
</dbReference>
<dbReference type="Proteomes" id="UP000193224">
    <property type="component" value="Unassembled WGS sequence"/>
</dbReference>
<dbReference type="Gene3D" id="3.90.1530.10">
    <property type="entry name" value="Conserved hypothetical protein from pyrococcus furiosus pfu- 392566-001, ParB domain"/>
    <property type="match status" value="1"/>
</dbReference>
<accession>A0A1X7BX95</accession>
<proteinExistence type="predicted"/>
<protein>
    <submittedName>
        <fullName evidence="2">ParB-like nuclease domain protein</fullName>
    </submittedName>
</protein>
<evidence type="ECO:0000313" key="3">
    <source>
        <dbReference type="EMBL" id="SMC14401.1"/>
    </source>
</evidence>
<gene>
    <name evidence="2" type="ORF">ROA7745_03974</name>
    <name evidence="3" type="ORF">ROA7745_04268</name>
</gene>
<dbReference type="InterPro" id="IPR036086">
    <property type="entry name" value="ParB/Sulfiredoxin_sf"/>
</dbReference>